<name>A0AAW9RSK2_9BACT</name>
<dbReference type="PANTHER" id="PTHR11228">
    <property type="entry name" value="RADICAL SAM DOMAIN PROTEIN"/>
    <property type="match status" value="1"/>
</dbReference>
<dbReference type="EMBL" id="JBDKWZ010000004">
    <property type="protein sequence ID" value="MEN7547902.1"/>
    <property type="molecule type" value="Genomic_DNA"/>
</dbReference>
<dbReference type="InterPro" id="IPR007345">
    <property type="entry name" value="Polysacch_pyruvyl_Trfase"/>
</dbReference>
<protein>
    <submittedName>
        <fullName evidence="7">Polysaccharide pyruvyl transferase family protein</fullName>
    </submittedName>
</protein>
<sequence length="731" mass="84033">MLQKLKSHKFYHHAFDLYHTFLWERRRSNLTKPFVVNFQANDICNSKCTMCFIWQKKKDVEITPEEFGKILSDPLFSEVRHIGITGGEPTLRKDLPELYEVACKTLPKLKGMSSITNAIQKKQVIDRLEKSAEVCHRLGKSFSFMVSLDGVGKVHDRVRGRTKNFESALEVIRHFQTTTEIPVSIGCTVTKDNVWHVDEMLEFLKENGIYGRFRVAEFIRRLYNDNAVEIIRNFTEEEAYHLALFFKKLELTYETNPTYQRTYRSIQHMLMGGQRLIGCPYQSEAISLDCRGNVAYCAPKSKNIGNSLEGSAETFYASNLEERERIQQEDCSECIHDYHSPASWKEQRKLAQGFFYKTVFSHKYATWAAKLLIPKVKNTTAYSGRRILITGWYGTETVGDKAILGGIVDAYKKQFPEVSLAVSSFYPFVTKHTLKELNIQADVVPVSSPAFLEECGKADEVVMGGGPLMGIGALSIPYLAFKAAKKNGKKTVVFGCGLGPLNEEKYIKTVRKILQLADEVKLRDKASVAWAQRLTQRNDIQQINDPAHGYVERIASRIHITKKKAYLACFLREWSVEYKGDLSGQAFINLKEFFEAKLSKQIKELCREKGLIPSFYSMHNFVVGGDDREFYRQFTKKYFQGEKYYIENRPATVEGNLRIMKESAYCLSMRFHSVVFAKAAGVDFFALDYTNGGKVYNFLKDNQLDHRMIRLHDFVKQTDFSLVKHFNLIEH</sequence>
<proteinExistence type="predicted"/>
<accession>A0AAW9RSK2</accession>
<evidence type="ECO:0000256" key="1">
    <source>
        <dbReference type="ARBA" id="ARBA00001966"/>
    </source>
</evidence>
<gene>
    <name evidence="7" type="ORF">AAG747_08280</name>
</gene>
<dbReference type="PROSITE" id="PS51918">
    <property type="entry name" value="RADICAL_SAM"/>
    <property type="match status" value="1"/>
</dbReference>
<evidence type="ECO:0000256" key="2">
    <source>
        <dbReference type="ARBA" id="ARBA00022691"/>
    </source>
</evidence>
<feature type="domain" description="Radical SAM core" evidence="6">
    <location>
        <begin position="28"/>
        <end position="267"/>
    </location>
</feature>
<dbReference type="RefSeq" id="WP_346820683.1">
    <property type="nucleotide sequence ID" value="NZ_JBDKWZ010000004.1"/>
</dbReference>
<reference evidence="7 8" key="1">
    <citation type="submission" date="2024-04" db="EMBL/GenBank/DDBJ databases">
        <title>Novel genus in family Flammeovirgaceae.</title>
        <authorList>
            <person name="Nguyen T.H."/>
            <person name="Vuong T.Q."/>
            <person name="Le H."/>
            <person name="Kim S.-G."/>
        </authorList>
    </citation>
    <scope>NUCLEOTIDE SEQUENCE [LARGE SCALE GENOMIC DNA]</scope>
    <source>
        <strain evidence="7 8">JCM 23209</strain>
    </source>
</reference>
<comment type="cofactor">
    <cofactor evidence="1">
        <name>[4Fe-4S] cluster</name>
        <dbReference type="ChEBI" id="CHEBI:49883"/>
    </cofactor>
</comment>
<dbReference type="SUPFAM" id="SSF102114">
    <property type="entry name" value="Radical SAM enzymes"/>
    <property type="match status" value="1"/>
</dbReference>
<dbReference type="InterPro" id="IPR050377">
    <property type="entry name" value="Radical_SAM_PqqE_MftC-like"/>
</dbReference>
<dbReference type="GO" id="GO:0051536">
    <property type="term" value="F:iron-sulfur cluster binding"/>
    <property type="evidence" value="ECO:0007669"/>
    <property type="project" value="UniProtKB-KW"/>
</dbReference>
<dbReference type="PANTHER" id="PTHR11228:SF7">
    <property type="entry name" value="PQQA PEPTIDE CYCLASE"/>
    <property type="match status" value="1"/>
</dbReference>
<dbReference type="GO" id="GO:0016740">
    <property type="term" value="F:transferase activity"/>
    <property type="evidence" value="ECO:0007669"/>
    <property type="project" value="UniProtKB-KW"/>
</dbReference>
<evidence type="ECO:0000256" key="3">
    <source>
        <dbReference type="ARBA" id="ARBA00022723"/>
    </source>
</evidence>
<keyword evidence="7" id="KW-0808">Transferase</keyword>
<evidence type="ECO:0000256" key="4">
    <source>
        <dbReference type="ARBA" id="ARBA00023004"/>
    </source>
</evidence>
<evidence type="ECO:0000259" key="6">
    <source>
        <dbReference type="PROSITE" id="PS51918"/>
    </source>
</evidence>
<dbReference type="InterPro" id="IPR058240">
    <property type="entry name" value="rSAM_sf"/>
</dbReference>
<dbReference type="InterPro" id="IPR013785">
    <property type="entry name" value="Aldolase_TIM"/>
</dbReference>
<dbReference type="SFLD" id="SFLDG01067">
    <property type="entry name" value="SPASM/twitch_domain_containing"/>
    <property type="match status" value="1"/>
</dbReference>
<evidence type="ECO:0000313" key="8">
    <source>
        <dbReference type="Proteomes" id="UP001403385"/>
    </source>
</evidence>
<keyword evidence="8" id="KW-1185">Reference proteome</keyword>
<dbReference type="AlphaFoldDB" id="A0AAW9RSK2"/>
<dbReference type="Pfam" id="PF04055">
    <property type="entry name" value="Radical_SAM"/>
    <property type="match status" value="1"/>
</dbReference>
<keyword evidence="3" id="KW-0479">Metal-binding</keyword>
<dbReference type="Gene3D" id="3.20.20.70">
    <property type="entry name" value="Aldolase class I"/>
    <property type="match status" value="1"/>
</dbReference>
<dbReference type="CDD" id="cd01335">
    <property type="entry name" value="Radical_SAM"/>
    <property type="match status" value="1"/>
</dbReference>
<dbReference type="Pfam" id="PF04230">
    <property type="entry name" value="PS_pyruv_trans"/>
    <property type="match status" value="1"/>
</dbReference>
<dbReference type="GO" id="GO:0046872">
    <property type="term" value="F:metal ion binding"/>
    <property type="evidence" value="ECO:0007669"/>
    <property type="project" value="UniProtKB-KW"/>
</dbReference>
<organism evidence="7 8">
    <name type="scientific">Rapidithrix thailandica</name>
    <dbReference type="NCBI Taxonomy" id="413964"/>
    <lineage>
        <taxon>Bacteria</taxon>
        <taxon>Pseudomonadati</taxon>
        <taxon>Bacteroidota</taxon>
        <taxon>Cytophagia</taxon>
        <taxon>Cytophagales</taxon>
        <taxon>Flammeovirgaceae</taxon>
        <taxon>Rapidithrix</taxon>
    </lineage>
</organism>
<comment type="caution">
    <text evidence="7">The sequence shown here is derived from an EMBL/GenBank/DDBJ whole genome shotgun (WGS) entry which is preliminary data.</text>
</comment>
<dbReference type="SFLD" id="SFLDS00029">
    <property type="entry name" value="Radical_SAM"/>
    <property type="match status" value="1"/>
</dbReference>
<evidence type="ECO:0000313" key="7">
    <source>
        <dbReference type="EMBL" id="MEN7547902.1"/>
    </source>
</evidence>
<evidence type="ECO:0000256" key="5">
    <source>
        <dbReference type="ARBA" id="ARBA00023014"/>
    </source>
</evidence>
<keyword evidence="4" id="KW-0408">Iron</keyword>
<dbReference type="Proteomes" id="UP001403385">
    <property type="component" value="Unassembled WGS sequence"/>
</dbReference>
<keyword evidence="5" id="KW-0411">Iron-sulfur</keyword>
<dbReference type="InterPro" id="IPR007197">
    <property type="entry name" value="rSAM"/>
</dbReference>
<keyword evidence="2" id="KW-0949">S-adenosyl-L-methionine</keyword>